<keyword evidence="2 3" id="KW-0040">ANK repeat</keyword>
<dbReference type="Pfam" id="PF12796">
    <property type="entry name" value="Ank_2"/>
    <property type="match status" value="3"/>
</dbReference>
<proteinExistence type="predicted"/>
<dbReference type="GO" id="GO:0045944">
    <property type="term" value="P:positive regulation of transcription by RNA polymerase II"/>
    <property type="evidence" value="ECO:0007669"/>
    <property type="project" value="TreeGrafter"/>
</dbReference>
<feature type="repeat" description="ANK" evidence="3">
    <location>
        <begin position="99"/>
        <end position="131"/>
    </location>
</feature>
<dbReference type="GO" id="GO:0000976">
    <property type="term" value="F:transcription cis-regulatory region binding"/>
    <property type="evidence" value="ECO:0007669"/>
    <property type="project" value="TreeGrafter"/>
</dbReference>
<reference evidence="4" key="1">
    <citation type="submission" date="2020-04" db="EMBL/GenBank/DDBJ databases">
        <title>Draft genome resource of the tomato pathogen Pseudocercospora fuligena.</title>
        <authorList>
            <person name="Zaccaron A."/>
        </authorList>
    </citation>
    <scope>NUCLEOTIDE SEQUENCE</scope>
    <source>
        <strain evidence="4">PF001</strain>
    </source>
</reference>
<dbReference type="Gene3D" id="1.25.40.20">
    <property type="entry name" value="Ankyrin repeat-containing domain"/>
    <property type="match status" value="2"/>
</dbReference>
<protein>
    <submittedName>
        <fullName evidence="4">Ankyrin-2</fullName>
    </submittedName>
</protein>
<dbReference type="EMBL" id="JABCIY010000256">
    <property type="protein sequence ID" value="KAF7186392.1"/>
    <property type="molecule type" value="Genomic_DNA"/>
</dbReference>
<dbReference type="SUPFAM" id="SSF48403">
    <property type="entry name" value="Ankyrin repeat"/>
    <property type="match status" value="1"/>
</dbReference>
<comment type="caution">
    <text evidence="4">The sequence shown here is derived from an EMBL/GenBank/DDBJ whole genome shotgun (WGS) entry which is preliminary data.</text>
</comment>
<evidence type="ECO:0000256" key="2">
    <source>
        <dbReference type="ARBA" id="ARBA00023043"/>
    </source>
</evidence>
<name>A0A8H6R9L5_9PEZI</name>
<dbReference type="SMART" id="SM00248">
    <property type="entry name" value="ANK"/>
    <property type="match status" value="6"/>
</dbReference>
<dbReference type="PANTHER" id="PTHR24193">
    <property type="entry name" value="ANKYRIN REPEAT PROTEIN"/>
    <property type="match status" value="1"/>
</dbReference>
<feature type="repeat" description="ANK" evidence="3">
    <location>
        <begin position="173"/>
        <end position="205"/>
    </location>
</feature>
<evidence type="ECO:0000256" key="1">
    <source>
        <dbReference type="ARBA" id="ARBA00022737"/>
    </source>
</evidence>
<dbReference type="AlphaFoldDB" id="A0A8H6R9L5"/>
<sequence>MRQASNIVDGTGVMSLRSMPGAAEADCDEDSLLLHLVHNDRTPILGMLLQNGVNAGSGDSLGRTLLHIACANGSDIMVGQLLKAGADINACVEDLNDYHGWNALMFAASNGHSACVTQLLEHGIETSHTDAFGRSALHLVCSTTSATVVDINLEVIAWKLIAAGSGVNDRDLLGYTPLIYAAESGKLRLVKILLEVRAGTGHKTVSGYTALTAARKNGHEEIAKILEPVTVSRRGQVPSLFVSCPT</sequence>
<gene>
    <name evidence="4" type="ORF">HII31_12249</name>
</gene>
<keyword evidence="5" id="KW-1185">Reference proteome</keyword>
<dbReference type="InterPro" id="IPR002110">
    <property type="entry name" value="Ankyrin_rpt"/>
</dbReference>
<dbReference type="InterPro" id="IPR050663">
    <property type="entry name" value="Ankyrin-SOCS_Box"/>
</dbReference>
<dbReference type="GO" id="GO:0005634">
    <property type="term" value="C:nucleus"/>
    <property type="evidence" value="ECO:0007669"/>
    <property type="project" value="TreeGrafter"/>
</dbReference>
<dbReference type="PROSITE" id="PS50088">
    <property type="entry name" value="ANK_REPEAT"/>
    <property type="match status" value="3"/>
</dbReference>
<accession>A0A8H6R9L5</accession>
<keyword evidence="1" id="KW-0677">Repeat</keyword>
<feature type="repeat" description="ANK" evidence="3">
    <location>
        <begin position="61"/>
        <end position="93"/>
    </location>
</feature>
<organism evidence="4 5">
    <name type="scientific">Pseudocercospora fuligena</name>
    <dbReference type="NCBI Taxonomy" id="685502"/>
    <lineage>
        <taxon>Eukaryota</taxon>
        <taxon>Fungi</taxon>
        <taxon>Dikarya</taxon>
        <taxon>Ascomycota</taxon>
        <taxon>Pezizomycotina</taxon>
        <taxon>Dothideomycetes</taxon>
        <taxon>Dothideomycetidae</taxon>
        <taxon>Mycosphaerellales</taxon>
        <taxon>Mycosphaerellaceae</taxon>
        <taxon>Pseudocercospora</taxon>
    </lineage>
</organism>
<dbReference type="InterPro" id="IPR036770">
    <property type="entry name" value="Ankyrin_rpt-contain_sf"/>
</dbReference>
<evidence type="ECO:0000313" key="4">
    <source>
        <dbReference type="EMBL" id="KAF7186392.1"/>
    </source>
</evidence>
<dbReference type="PROSITE" id="PS50297">
    <property type="entry name" value="ANK_REP_REGION"/>
    <property type="match status" value="2"/>
</dbReference>
<evidence type="ECO:0000313" key="5">
    <source>
        <dbReference type="Proteomes" id="UP000660729"/>
    </source>
</evidence>
<dbReference type="PANTHER" id="PTHR24193:SF121">
    <property type="entry name" value="ADA2A-CONTAINING COMPLEX COMPONENT 3, ISOFORM D"/>
    <property type="match status" value="1"/>
</dbReference>
<dbReference type="Proteomes" id="UP000660729">
    <property type="component" value="Unassembled WGS sequence"/>
</dbReference>
<dbReference type="OrthoDB" id="539213at2759"/>
<evidence type="ECO:0000256" key="3">
    <source>
        <dbReference type="PROSITE-ProRule" id="PRU00023"/>
    </source>
</evidence>